<protein>
    <recommendedName>
        <fullName evidence="3">RAP domain-containing protein</fullName>
    </recommendedName>
</protein>
<organism evidence="1 2">
    <name type="scientific">Effrenium voratum</name>
    <dbReference type="NCBI Taxonomy" id="2562239"/>
    <lineage>
        <taxon>Eukaryota</taxon>
        <taxon>Sar</taxon>
        <taxon>Alveolata</taxon>
        <taxon>Dinophyceae</taxon>
        <taxon>Suessiales</taxon>
        <taxon>Symbiodiniaceae</taxon>
        <taxon>Effrenium</taxon>
    </lineage>
</organism>
<dbReference type="Proteomes" id="UP001178507">
    <property type="component" value="Unassembled WGS sequence"/>
</dbReference>
<sequence length="742" mass="79023">MQWRGLRPRWAHAQSRAHAAGVKTEPRSPLLEFQLDLREVKHMAPHVLASAVASAGAGRHLAPVLWRAYGQRALELKKRFTVADLRRFLQGHAAANVKDAALFRDLLKAVWQGDPATPPKDLCSIAISLAKLKCDAGSFDDLAEHFARERALEGLESIDVSSLANAFSRVSCAHAPFLRALAAQLRQDAAGAAPVAAAMALNAFAVMKHCDKELFEALVTGSVRPCVGDFTMTQAALTVDALARCSEVTEDLARQAFRSFVDHWLRVGQLSFAECEDLARLASSAVRLQVEDAGLNAALARLGLRRVGSFSAAQLGVFCAALARLPSEGREAFLSVAALRALPQALRSMGLVDLALVAQAMATCDITFTSEAVALFQQRLAETAKEELAHLAADRAAELASLAAALERIAEGSKVLAGADGKQLLASIRPLSMDLIARRALRLRTAAALMALHAEFRVRDVALLDALGSISETRISPVLAGRLLRGMAPLGNPVKSLLLLIDDSFGASRGYQRSLPALSADLFAAALLDFAYLSEETINSLLSAAQACCESDAIPSDRALRLKCAAELSAAAHARLRGTAVGESGSAAWLADWAVEVSGSDPQLAPALVPPAPQGLRRSVFAALRRAGQEVPLPGLSAEVGFVSDLATKGGVAVEVNGPERFYLDSVEPLACCRLKHRALSAAFPAVKVSWWEWPSDPAEQDRFLSVDISGLDPVEPVDYEKMLAEAAQMPSRGAEGYEASV</sequence>
<keyword evidence="2" id="KW-1185">Reference proteome</keyword>
<evidence type="ECO:0000313" key="1">
    <source>
        <dbReference type="EMBL" id="CAJ1384570.1"/>
    </source>
</evidence>
<reference evidence="1" key="1">
    <citation type="submission" date="2023-08" db="EMBL/GenBank/DDBJ databases">
        <authorList>
            <person name="Chen Y."/>
            <person name="Shah S."/>
            <person name="Dougan E. K."/>
            <person name="Thang M."/>
            <person name="Chan C."/>
        </authorList>
    </citation>
    <scope>NUCLEOTIDE SEQUENCE</scope>
</reference>
<evidence type="ECO:0000313" key="2">
    <source>
        <dbReference type="Proteomes" id="UP001178507"/>
    </source>
</evidence>
<dbReference type="EMBL" id="CAUJNA010001125">
    <property type="protein sequence ID" value="CAJ1384570.1"/>
    <property type="molecule type" value="Genomic_DNA"/>
</dbReference>
<proteinExistence type="predicted"/>
<name>A0AA36MSV1_9DINO</name>
<comment type="caution">
    <text evidence="1">The sequence shown here is derived from an EMBL/GenBank/DDBJ whole genome shotgun (WGS) entry which is preliminary data.</text>
</comment>
<evidence type="ECO:0008006" key="3">
    <source>
        <dbReference type="Google" id="ProtNLM"/>
    </source>
</evidence>
<gene>
    <name evidence="1" type="ORF">EVOR1521_LOCUS11414</name>
</gene>
<dbReference type="AlphaFoldDB" id="A0AA36MSV1"/>
<accession>A0AA36MSV1</accession>